<dbReference type="InterPro" id="IPR016164">
    <property type="entry name" value="FAD-linked_Oxase-like_C"/>
</dbReference>
<dbReference type="GO" id="GO:0003824">
    <property type="term" value="F:catalytic activity"/>
    <property type="evidence" value="ECO:0007669"/>
    <property type="project" value="InterPro"/>
</dbReference>
<dbReference type="InterPro" id="IPR016169">
    <property type="entry name" value="FAD-bd_PCMH_sub2"/>
</dbReference>
<dbReference type="EMBL" id="CP013099">
    <property type="protein sequence ID" value="ALP52749.1"/>
    <property type="molecule type" value="Genomic_DNA"/>
</dbReference>
<reference evidence="4" key="1">
    <citation type="submission" date="2015-10" db="EMBL/GenBank/DDBJ databases">
        <title>Description of Candidatus Tenderia electrophaga gen. nov, sp. nov., an Uncultivated Electroautotroph from a Biocathode Enrichment.</title>
        <authorList>
            <person name="Eddie B.J."/>
            <person name="Malanoski A.P."/>
            <person name="Wang Z."/>
            <person name="Hall R.J."/>
            <person name="Oh S.D."/>
            <person name="Heiner C."/>
            <person name="Lin B."/>
            <person name="Strycharz-Glaven S.M."/>
        </authorList>
    </citation>
    <scope>NUCLEOTIDE SEQUENCE [LARGE SCALE GENOMIC DNA]</scope>
    <source>
        <strain evidence="4">NRL1</strain>
    </source>
</reference>
<evidence type="ECO:0000256" key="1">
    <source>
        <dbReference type="ARBA" id="ARBA00022630"/>
    </source>
</evidence>
<dbReference type="STRING" id="1748243.Tel_06045"/>
<dbReference type="PANTHER" id="PTHR11748">
    <property type="entry name" value="D-LACTATE DEHYDROGENASE"/>
    <property type="match status" value="1"/>
</dbReference>
<accession>A0A0S2TCC8</accession>
<dbReference type="SUPFAM" id="SSF56176">
    <property type="entry name" value="FAD-binding/transporter-associated domain-like"/>
    <property type="match status" value="1"/>
</dbReference>
<protein>
    <submittedName>
        <fullName evidence="4">Glycolate oxidase</fullName>
    </submittedName>
</protein>
<dbReference type="InterPro" id="IPR036318">
    <property type="entry name" value="FAD-bd_PCMH-like_sf"/>
</dbReference>
<keyword evidence="5" id="KW-1185">Reference proteome</keyword>
<evidence type="ECO:0000313" key="4">
    <source>
        <dbReference type="EMBL" id="ALP52749.1"/>
    </source>
</evidence>
<dbReference type="SUPFAM" id="SSF55103">
    <property type="entry name" value="FAD-linked oxidases, C-terminal domain"/>
    <property type="match status" value="1"/>
</dbReference>
<proteinExistence type="predicted"/>
<dbReference type="NCBIfam" id="NF008439">
    <property type="entry name" value="PRK11282.1"/>
    <property type="match status" value="1"/>
</dbReference>
<keyword evidence="1" id="KW-0285">Flavoprotein</keyword>
<dbReference type="Gene3D" id="3.30.465.10">
    <property type="match status" value="1"/>
</dbReference>
<sequence>MMVEHDLSAALQQQVQQAAQEKRPLNIVGGGSKAMLGRIAAGETLDVSGQRGIVDYDPRELVLSARAGTPLAEIEQALADNNQMLAFEPPHFAASATLGGTVACGLSGPRRPYVGAARDFVLGCQLLNGKGEILRFGGQVMKNVAGYDVSRLMAGAWGTLGVLLEISLKVLPRPAASATLFHECSAARAIELMSGLLSQALPVDGACYYKGQCYVRLAGSAQSVVEAQRKLPGESLNARSHFWQRLREQQLSFFNSDTPLWRIVVKPDTPPLPLAGDWLLDWGGAQRWLISDLDAQQIRNKVQQHGGHATLFRGGDRDAEIFQPLAQPLRALQQRLKHSFDPNGIFNPGRMYAEL</sequence>
<dbReference type="Proteomes" id="UP000055136">
    <property type="component" value="Chromosome"/>
</dbReference>
<evidence type="ECO:0000256" key="2">
    <source>
        <dbReference type="ARBA" id="ARBA00022827"/>
    </source>
</evidence>
<dbReference type="AlphaFoldDB" id="A0A0S2TCC8"/>
<dbReference type="InterPro" id="IPR006094">
    <property type="entry name" value="Oxid_FAD_bind_N"/>
</dbReference>
<feature type="domain" description="FAD-binding PCMH-type" evidence="3">
    <location>
        <begin position="1"/>
        <end position="173"/>
    </location>
</feature>
<dbReference type="GO" id="GO:0071949">
    <property type="term" value="F:FAD binding"/>
    <property type="evidence" value="ECO:0007669"/>
    <property type="project" value="InterPro"/>
</dbReference>
<dbReference type="Pfam" id="PF01565">
    <property type="entry name" value="FAD_binding_4"/>
    <property type="match status" value="1"/>
</dbReference>
<name>A0A0S2TCC8_9GAMM</name>
<keyword evidence="2" id="KW-0274">FAD</keyword>
<dbReference type="PROSITE" id="PS51387">
    <property type="entry name" value="FAD_PCMH"/>
    <property type="match status" value="1"/>
</dbReference>
<dbReference type="KEGG" id="tee:Tel_06045"/>
<dbReference type="InterPro" id="IPR016166">
    <property type="entry name" value="FAD-bd_PCMH"/>
</dbReference>
<evidence type="ECO:0000259" key="3">
    <source>
        <dbReference type="PROSITE" id="PS51387"/>
    </source>
</evidence>
<evidence type="ECO:0000313" key="5">
    <source>
        <dbReference type="Proteomes" id="UP000055136"/>
    </source>
</evidence>
<gene>
    <name evidence="4" type="primary">glcE</name>
    <name evidence="4" type="ORF">Tel_06045</name>
</gene>
<organism evidence="4 5">
    <name type="scientific">Candidatus Tenderia electrophaga</name>
    <dbReference type="NCBI Taxonomy" id="1748243"/>
    <lineage>
        <taxon>Bacteria</taxon>
        <taxon>Pseudomonadati</taxon>
        <taxon>Pseudomonadota</taxon>
        <taxon>Gammaproteobacteria</taxon>
        <taxon>Candidatus Tenderiales</taxon>
        <taxon>Candidatus Tenderiaceae</taxon>
        <taxon>Candidatus Tenderia</taxon>
    </lineage>
</organism>
<dbReference type="PANTHER" id="PTHR11748:SF103">
    <property type="entry name" value="GLYCOLATE OXIDASE SUBUNIT GLCE"/>
    <property type="match status" value="1"/>
</dbReference>